<gene>
    <name evidence="2" type="ORF">SDC9_188238</name>
</gene>
<sequence>MTRLAIIPVTFPVVFIYKYLFFYRFVRVSHFVHIFSEKKRTVYLVKGMPSFKYTGLEYEREDNINVKIAECADFVNLFPSQDIQSLLAFNEIFYFKNL</sequence>
<keyword evidence="1" id="KW-1133">Transmembrane helix</keyword>
<evidence type="ECO:0000256" key="1">
    <source>
        <dbReference type="SAM" id="Phobius"/>
    </source>
</evidence>
<reference evidence="2" key="1">
    <citation type="submission" date="2019-08" db="EMBL/GenBank/DDBJ databases">
        <authorList>
            <person name="Kucharzyk K."/>
            <person name="Murdoch R.W."/>
            <person name="Higgins S."/>
            <person name="Loffler F."/>
        </authorList>
    </citation>
    <scope>NUCLEOTIDE SEQUENCE</scope>
</reference>
<name>A0A645HR34_9ZZZZ</name>
<comment type="caution">
    <text evidence="2">The sequence shown here is derived from an EMBL/GenBank/DDBJ whole genome shotgun (WGS) entry which is preliminary data.</text>
</comment>
<proteinExistence type="predicted"/>
<accession>A0A645HR34</accession>
<feature type="transmembrane region" description="Helical" evidence="1">
    <location>
        <begin position="6"/>
        <end position="26"/>
    </location>
</feature>
<keyword evidence="1" id="KW-0812">Transmembrane</keyword>
<dbReference type="AlphaFoldDB" id="A0A645HR34"/>
<organism evidence="2">
    <name type="scientific">bioreactor metagenome</name>
    <dbReference type="NCBI Taxonomy" id="1076179"/>
    <lineage>
        <taxon>unclassified sequences</taxon>
        <taxon>metagenomes</taxon>
        <taxon>ecological metagenomes</taxon>
    </lineage>
</organism>
<dbReference type="EMBL" id="VSSQ01097276">
    <property type="protein sequence ID" value="MPN40699.1"/>
    <property type="molecule type" value="Genomic_DNA"/>
</dbReference>
<keyword evidence="1" id="KW-0472">Membrane</keyword>
<evidence type="ECO:0000313" key="2">
    <source>
        <dbReference type="EMBL" id="MPN40699.1"/>
    </source>
</evidence>
<protein>
    <submittedName>
        <fullName evidence="2">Uncharacterized protein</fullName>
    </submittedName>
</protein>